<evidence type="ECO:0000259" key="1">
    <source>
        <dbReference type="Pfam" id="PF13966"/>
    </source>
</evidence>
<name>A0A2Z6PH25_TRISU</name>
<accession>A0A2Z6PH25</accession>
<reference evidence="3" key="1">
    <citation type="journal article" date="2017" name="Front. Plant Sci.">
        <title>Climate Clever Clovers: New Paradigm to Reduce the Environmental Footprint of Ruminants by Breeding Low Methanogenic Forages Utilizing Haplotype Variation.</title>
        <authorList>
            <person name="Kaur P."/>
            <person name="Appels R."/>
            <person name="Bayer P.E."/>
            <person name="Keeble-Gagnere G."/>
            <person name="Wang J."/>
            <person name="Hirakawa H."/>
            <person name="Shirasawa K."/>
            <person name="Vercoe P."/>
            <person name="Stefanova K."/>
            <person name="Durmic Z."/>
            <person name="Nichols P."/>
            <person name="Revell C."/>
            <person name="Isobe S.N."/>
            <person name="Edwards D."/>
            <person name="Erskine W."/>
        </authorList>
    </citation>
    <scope>NUCLEOTIDE SEQUENCE [LARGE SCALE GENOMIC DNA]</scope>
    <source>
        <strain evidence="3">cv. Daliak</strain>
    </source>
</reference>
<organism evidence="2 3">
    <name type="scientific">Trifolium subterraneum</name>
    <name type="common">Subterranean clover</name>
    <dbReference type="NCBI Taxonomy" id="3900"/>
    <lineage>
        <taxon>Eukaryota</taxon>
        <taxon>Viridiplantae</taxon>
        <taxon>Streptophyta</taxon>
        <taxon>Embryophyta</taxon>
        <taxon>Tracheophyta</taxon>
        <taxon>Spermatophyta</taxon>
        <taxon>Magnoliopsida</taxon>
        <taxon>eudicotyledons</taxon>
        <taxon>Gunneridae</taxon>
        <taxon>Pentapetalae</taxon>
        <taxon>rosids</taxon>
        <taxon>fabids</taxon>
        <taxon>Fabales</taxon>
        <taxon>Fabaceae</taxon>
        <taxon>Papilionoideae</taxon>
        <taxon>50 kb inversion clade</taxon>
        <taxon>NPAAA clade</taxon>
        <taxon>Hologalegina</taxon>
        <taxon>IRL clade</taxon>
        <taxon>Trifolieae</taxon>
        <taxon>Trifolium</taxon>
    </lineage>
</organism>
<proteinExistence type="predicted"/>
<feature type="domain" description="Reverse transcriptase zinc-binding" evidence="1">
    <location>
        <begin position="212"/>
        <end position="295"/>
    </location>
</feature>
<dbReference type="OrthoDB" id="428918at2759"/>
<evidence type="ECO:0000313" key="3">
    <source>
        <dbReference type="Proteomes" id="UP000242715"/>
    </source>
</evidence>
<dbReference type="PANTHER" id="PTHR33116:SF80">
    <property type="entry name" value="REVERSE TRANSCRIPTASE ZINC-BINDING DOMAIN-CONTAINING PROTEIN"/>
    <property type="match status" value="1"/>
</dbReference>
<keyword evidence="3" id="KW-1185">Reference proteome</keyword>
<sequence>MLSRGISKAVLDGDLTPMSLCRNVQVPTHVLYADDIMVFCKGSKRNLRCLMEIFKSYGEVSGQLINKQKSTIPLNYLGCPIFVGKPKSTHFSAIADKFRVKLASWKGALLSIMGRVQLVRAIIHGNEQWAVMCRARFLKWGQPSNTFLKSSIWHGIKHHIATVKANSRWLIGTASIVHRNAAVHARIFKIVVPRYALPDKLVWCPSKDGILSAKLAYDFLFPSQQQQLWKGWVWHKFVPPSTSFIAGRCFQNKMPTDENLIKRGCIVVLVCDLFLSNLETTSHFFLSCDFAAHLWTWLGARLQIVFNTNSFLTLFESLATGWSQMLKQVAIVAVLHVLKVIWLARNGIRFNNGKIYVHAAKIKALAAIQLSAQLIVGSPKADEQPILQLLAATTSTAVTPSTMTKIVMWCTPSIGWMTVNTDGSVNSNSAACGESDSMNALHAFEDMNVVPWDLRNRWSNCMHLGLTLKWSHIFREGNACADKLASLGHACPQLRWWSPLPPTLRDDFLQDKLGFPQYRTT</sequence>
<dbReference type="InterPro" id="IPR026960">
    <property type="entry name" value="RVT-Znf"/>
</dbReference>
<dbReference type="AlphaFoldDB" id="A0A2Z6PH25"/>
<evidence type="ECO:0000313" key="2">
    <source>
        <dbReference type="EMBL" id="GAU50370.1"/>
    </source>
</evidence>
<dbReference type="Proteomes" id="UP000242715">
    <property type="component" value="Unassembled WGS sequence"/>
</dbReference>
<protein>
    <recommendedName>
        <fullName evidence="1">Reverse transcriptase zinc-binding domain-containing protein</fullName>
    </recommendedName>
</protein>
<dbReference type="EMBL" id="DF974752">
    <property type="protein sequence ID" value="GAU50370.1"/>
    <property type="molecule type" value="Genomic_DNA"/>
</dbReference>
<gene>
    <name evidence="2" type="ORF">TSUD_284680</name>
</gene>
<dbReference type="PANTHER" id="PTHR33116">
    <property type="entry name" value="REVERSE TRANSCRIPTASE ZINC-BINDING DOMAIN-CONTAINING PROTEIN-RELATED-RELATED"/>
    <property type="match status" value="1"/>
</dbReference>
<dbReference type="Pfam" id="PF13966">
    <property type="entry name" value="zf-RVT"/>
    <property type="match status" value="1"/>
</dbReference>